<feature type="active site" description="Proton acceptor" evidence="7">
    <location>
        <position position="139"/>
    </location>
</feature>
<feature type="region of interest" description="Disordered" evidence="10">
    <location>
        <begin position="23"/>
        <end position="51"/>
    </location>
</feature>
<dbReference type="InterPro" id="IPR052176">
    <property type="entry name" value="Glycosyl_Hydrlase_43_Enz"/>
</dbReference>
<evidence type="ECO:0000256" key="11">
    <source>
        <dbReference type="SAM" id="SignalP"/>
    </source>
</evidence>
<evidence type="ECO:0000256" key="5">
    <source>
        <dbReference type="ARBA" id="ARBA00023277"/>
    </source>
</evidence>
<evidence type="ECO:0000259" key="12">
    <source>
        <dbReference type="PROSITE" id="PS51175"/>
    </source>
</evidence>
<evidence type="ECO:0000256" key="7">
    <source>
        <dbReference type="PIRSR" id="PIRSR606710-1"/>
    </source>
</evidence>
<organism evidence="13 14">
    <name type="scientific">Sorangium cellulosum</name>
    <name type="common">Polyangium cellulosum</name>
    <dbReference type="NCBI Taxonomy" id="56"/>
    <lineage>
        <taxon>Bacteria</taxon>
        <taxon>Pseudomonadati</taxon>
        <taxon>Myxococcota</taxon>
        <taxon>Polyangia</taxon>
        <taxon>Polyangiales</taxon>
        <taxon>Polyangiaceae</taxon>
        <taxon>Sorangium</taxon>
    </lineage>
</organism>
<evidence type="ECO:0000256" key="6">
    <source>
        <dbReference type="ARBA" id="ARBA00023295"/>
    </source>
</evidence>
<dbReference type="InterPro" id="IPR006710">
    <property type="entry name" value="Glyco_hydro_43"/>
</dbReference>
<dbReference type="CDD" id="cd09003">
    <property type="entry name" value="GH43_XynD-like"/>
    <property type="match status" value="1"/>
</dbReference>
<dbReference type="Gene3D" id="2.60.120.260">
    <property type="entry name" value="Galactose-binding domain-like"/>
    <property type="match status" value="1"/>
</dbReference>
<evidence type="ECO:0000256" key="2">
    <source>
        <dbReference type="ARBA" id="ARBA00022651"/>
    </source>
</evidence>
<dbReference type="CDD" id="cd04084">
    <property type="entry name" value="CBM6_xylanase-like"/>
    <property type="match status" value="1"/>
</dbReference>
<dbReference type="PANTHER" id="PTHR43772">
    <property type="entry name" value="ENDO-1,4-BETA-XYLANASE"/>
    <property type="match status" value="1"/>
</dbReference>
<dbReference type="SUPFAM" id="SSF75005">
    <property type="entry name" value="Arabinanase/levansucrase/invertase"/>
    <property type="match status" value="1"/>
</dbReference>
<feature type="compositionally biased region" description="Low complexity" evidence="10">
    <location>
        <begin position="23"/>
        <end position="34"/>
    </location>
</feature>
<protein>
    <recommendedName>
        <fullName evidence="12">CBM6 domain-containing protein</fullName>
    </recommendedName>
</protein>
<reference evidence="13 14" key="1">
    <citation type="submission" date="2015-09" db="EMBL/GenBank/DDBJ databases">
        <title>Sorangium comparison.</title>
        <authorList>
            <person name="Zaburannyi N."/>
            <person name="Bunk B."/>
            <person name="Overmann J."/>
            <person name="Mueller R."/>
        </authorList>
    </citation>
    <scope>NUCLEOTIDE SEQUENCE [LARGE SCALE GENOMIC DNA]</scope>
    <source>
        <strain evidence="13 14">So ceGT47</strain>
    </source>
</reference>
<dbReference type="InterPro" id="IPR008979">
    <property type="entry name" value="Galactose-bd-like_sf"/>
</dbReference>
<dbReference type="InterPro" id="IPR006584">
    <property type="entry name" value="Cellulose-bd_IV"/>
</dbReference>
<dbReference type="PROSITE" id="PS51257">
    <property type="entry name" value="PROKAR_LIPOPROTEIN"/>
    <property type="match status" value="1"/>
</dbReference>
<dbReference type="AlphaFoldDB" id="A0A4P2QDJ8"/>
<feature type="signal peptide" evidence="11">
    <location>
        <begin position="1"/>
        <end position="21"/>
    </location>
</feature>
<name>A0A4P2QDJ8_SORCE</name>
<dbReference type="Pfam" id="PF04616">
    <property type="entry name" value="Glyco_hydro_43"/>
    <property type="match status" value="1"/>
</dbReference>
<proteinExistence type="inferred from homology"/>
<dbReference type="Proteomes" id="UP000295781">
    <property type="component" value="Chromosome"/>
</dbReference>
<keyword evidence="5" id="KW-0119">Carbohydrate metabolism</keyword>
<dbReference type="PANTHER" id="PTHR43772:SF2">
    <property type="entry name" value="PUTATIVE (AFU_ORTHOLOGUE AFUA_2G04480)-RELATED"/>
    <property type="match status" value="1"/>
</dbReference>
<dbReference type="OrthoDB" id="5488121at2"/>
<comment type="similarity">
    <text evidence="1 9">Belongs to the glycosyl hydrolase 43 family.</text>
</comment>
<keyword evidence="4 9" id="KW-0378">Hydrolase</keyword>
<dbReference type="Pfam" id="PF03422">
    <property type="entry name" value="CBM_6"/>
    <property type="match status" value="1"/>
</dbReference>
<dbReference type="Gene3D" id="2.115.10.20">
    <property type="entry name" value="Glycosyl hydrolase domain, family 43"/>
    <property type="match status" value="1"/>
</dbReference>
<evidence type="ECO:0000313" key="13">
    <source>
        <dbReference type="EMBL" id="AUX27867.1"/>
    </source>
</evidence>
<dbReference type="GO" id="GO:0030246">
    <property type="term" value="F:carbohydrate binding"/>
    <property type="evidence" value="ECO:0007669"/>
    <property type="project" value="InterPro"/>
</dbReference>
<accession>A0A4P2QDJ8</accession>
<dbReference type="GO" id="GO:0045493">
    <property type="term" value="P:xylan catabolic process"/>
    <property type="evidence" value="ECO:0007669"/>
    <property type="project" value="UniProtKB-KW"/>
</dbReference>
<dbReference type="SUPFAM" id="SSF49785">
    <property type="entry name" value="Galactose-binding domain-like"/>
    <property type="match status" value="1"/>
</dbReference>
<keyword evidence="2" id="KW-0624">Polysaccharide degradation</keyword>
<dbReference type="GO" id="GO:0004553">
    <property type="term" value="F:hydrolase activity, hydrolyzing O-glycosyl compounds"/>
    <property type="evidence" value="ECO:0007669"/>
    <property type="project" value="InterPro"/>
</dbReference>
<evidence type="ECO:0000313" key="14">
    <source>
        <dbReference type="Proteomes" id="UP000295781"/>
    </source>
</evidence>
<feature type="chain" id="PRO_5020475840" description="CBM6 domain-containing protein" evidence="11">
    <location>
        <begin position="22"/>
        <end position="549"/>
    </location>
</feature>
<sequence>MLKRRVFEPSLLLAAALSALSCSDPDPKAPASSMGEGGMGGASGTATGGAGGATTSGAGGATTVGAGDATTVGAGDATTVGAGGATTSGTAATSGAGGAPPGEANGYARNPIVSHIFTADPSAHVFDGRVYVYASHDTDDQMGYDMRDYHVFSSDDLVNWQDHGVALDAADVSWADRLYAPDCAYSKATGKYYLYFPNSGSAIGVAVSDSPAGPFVDALGKPLVDKSTPGVGDVDWIFDPSVFVDDDGQAYLYFGGGPPDTGDNTRVIRLNEDMISLKDASATTIVAPDFFEASFMHKRDGKYYFSYSTTFADHAAEIDYLVSDNPMTGFRHAGTILPNPAGNNGNNNHHSVVEYAGSWYIFYHTRVLSNRDGFSDYQRSITLDYLTYDPQGNIVKVPAAGGRVAQLKSVNAFSRMEAETMADQRGIEVEFAQDAGARAGVNVTDIHDQDWIGISQVDFGAGATSFHARVASGSPTGGAIAVYVDGCDAFTDTPGVLVGTCPVSATGGWQAWTDIECSITPTAGVHDLCLRFTGDQPERLFNLDHFHFE</sequence>
<feature type="compositionally biased region" description="Gly residues" evidence="10">
    <location>
        <begin position="35"/>
        <end position="51"/>
    </location>
</feature>
<dbReference type="InterPro" id="IPR005084">
    <property type="entry name" value="CBM6"/>
</dbReference>
<evidence type="ECO:0000256" key="8">
    <source>
        <dbReference type="PIRSR" id="PIRSR606710-2"/>
    </source>
</evidence>
<evidence type="ECO:0000256" key="9">
    <source>
        <dbReference type="RuleBase" id="RU361187"/>
    </source>
</evidence>
<dbReference type="EMBL" id="CP012670">
    <property type="protein sequence ID" value="AUX27867.1"/>
    <property type="molecule type" value="Genomic_DNA"/>
</dbReference>
<keyword evidence="3 11" id="KW-0732">Signal</keyword>
<keyword evidence="2" id="KW-0858">Xylan degradation</keyword>
<dbReference type="RefSeq" id="WP_129356324.1">
    <property type="nucleotide sequence ID" value="NZ_CP012670.1"/>
</dbReference>
<dbReference type="SMART" id="SM00606">
    <property type="entry name" value="CBD_IV"/>
    <property type="match status" value="1"/>
</dbReference>
<evidence type="ECO:0000256" key="4">
    <source>
        <dbReference type="ARBA" id="ARBA00022801"/>
    </source>
</evidence>
<feature type="site" description="Important for catalytic activity, responsible for pKa modulation of the active site Glu and correct orientation of both the proton donor and substrate" evidence="8">
    <location>
        <position position="239"/>
    </location>
</feature>
<dbReference type="PROSITE" id="PS51175">
    <property type="entry name" value="CBM6"/>
    <property type="match status" value="1"/>
</dbReference>
<gene>
    <name evidence="13" type="ORF">SOCEGT47_084670</name>
</gene>
<dbReference type="InterPro" id="IPR023296">
    <property type="entry name" value="Glyco_hydro_beta-prop_sf"/>
</dbReference>
<evidence type="ECO:0000256" key="1">
    <source>
        <dbReference type="ARBA" id="ARBA00009865"/>
    </source>
</evidence>
<feature type="domain" description="CBM6" evidence="12">
    <location>
        <begin position="414"/>
        <end position="549"/>
    </location>
</feature>
<evidence type="ECO:0000256" key="10">
    <source>
        <dbReference type="SAM" id="MobiDB-lite"/>
    </source>
</evidence>
<feature type="active site" description="Proton donor" evidence="7">
    <location>
        <position position="292"/>
    </location>
</feature>
<keyword evidence="6 9" id="KW-0326">Glycosidase</keyword>
<evidence type="ECO:0000256" key="3">
    <source>
        <dbReference type="ARBA" id="ARBA00022729"/>
    </source>
</evidence>